<keyword evidence="10" id="KW-1185">Reference proteome</keyword>
<dbReference type="InterPro" id="IPR000440">
    <property type="entry name" value="NADH_UbQ/plastoQ_OxRdtase_su3"/>
</dbReference>
<keyword evidence="6 8" id="KW-0472">Membrane</keyword>
<dbReference type="RefSeq" id="WP_008871247.1">
    <property type="nucleotide sequence ID" value="NZ_ACJN02000003.1"/>
</dbReference>
<dbReference type="EMBL" id="ACJN02000003">
    <property type="protein sequence ID" value="EFI33898.1"/>
    <property type="molecule type" value="Genomic_DNA"/>
</dbReference>
<dbReference type="GO" id="GO:0030964">
    <property type="term" value="C:NADH dehydrogenase complex"/>
    <property type="evidence" value="ECO:0007669"/>
    <property type="project" value="TreeGrafter"/>
</dbReference>
<dbReference type="PANTHER" id="PTHR11058">
    <property type="entry name" value="NADH-UBIQUINONE OXIDOREDUCTASE CHAIN 3"/>
    <property type="match status" value="1"/>
</dbReference>
<evidence type="ECO:0000256" key="1">
    <source>
        <dbReference type="ARBA" id="ARBA00004370"/>
    </source>
</evidence>
<evidence type="ECO:0000256" key="6">
    <source>
        <dbReference type="ARBA" id="ARBA00023136"/>
    </source>
</evidence>
<evidence type="ECO:0000256" key="7">
    <source>
        <dbReference type="RuleBase" id="RU003639"/>
    </source>
</evidence>
<evidence type="ECO:0000256" key="5">
    <source>
        <dbReference type="ARBA" id="ARBA00022989"/>
    </source>
</evidence>
<evidence type="ECO:0000256" key="3">
    <source>
        <dbReference type="ARBA" id="ARBA00022448"/>
    </source>
</evidence>
<dbReference type="GO" id="GO:0048038">
    <property type="term" value="F:quinone binding"/>
    <property type="evidence" value="ECO:0007669"/>
    <property type="project" value="UniProtKB-KW"/>
</dbReference>
<organism evidence="9 10">
    <name type="scientific">Desulfonatronospira thiodismutans ASO3-1</name>
    <dbReference type="NCBI Taxonomy" id="555779"/>
    <lineage>
        <taxon>Bacteria</taxon>
        <taxon>Pseudomonadati</taxon>
        <taxon>Thermodesulfobacteriota</taxon>
        <taxon>Desulfovibrionia</taxon>
        <taxon>Desulfovibrionales</taxon>
        <taxon>Desulfonatronovibrionaceae</taxon>
        <taxon>Desulfonatronospira</taxon>
    </lineage>
</organism>
<comment type="caution">
    <text evidence="9">The sequence shown here is derived from an EMBL/GenBank/DDBJ whole genome shotgun (WGS) entry which is preliminary data.</text>
</comment>
<comment type="subcellular location">
    <subcellularLocation>
        <location evidence="7">Cell membrane</location>
        <topology evidence="7">Multi-pass membrane protein</topology>
    </subcellularLocation>
    <subcellularLocation>
        <location evidence="1">Membrane</location>
    </subcellularLocation>
</comment>
<protein>
    <recommendedName>
        <fullName evidence="7">NADH-quinone oxidoreductase subunit</fullName>
        <ecNumber evidence="7">7.1.1.-</ecNumber>
    </recommendedName>
</protein>
<dbReference type="Pfam" id="PF00507">
    <property type="entry name" value="Oxidored_q4"/>
    <property type="match status" value="1"/>
</dbReference>
<proteinExistence type="inferred from homology"/>
<dbReference type="InterPro" id="IPR038430">
    <property type="entry name" value="NDAH_ubi_oxred_su3_sf"/>
</dbReference>
<dbReference type="GO" id="GO:0008137">
    <property type="term" value="F:NADH dehydrogenase (ubiquinone) activity"/>
    <property type="evidence" value="ECO:0007669"/>
    <property type="project" value="InterPro"/>
</dbReference>
<comment type="catalytic activity">
    <reaction evidence="7">
        <text>a quinone + NADH + 5 H(+)(in) = a quinol + NAD(+) + 4 H(+)(out)</text>
        <dbReference type="Rhea" id="RHEA:57888"/>
        <dbReference type="ChEBI" id="CHEBI:15378"/>
        <dbReference type="ChEBI" id="CHEBI:24646"/>
        <dbReference type="ChEBI" id="CHEBI:57540"/>
        <dbReference type="ChEBI" id="CHEBI:57945"/>
        <dbReference type="ChEBI" id="CHEBI:132124"/>
    </reaction>
</comment>
<sequence length="127" mass="14743">MSVSWLHIAIIYFFVLGIVFFAVVPFLLSHLLAPKARAEKLRMPYECGMIPHGSAWVKFGINYYFYALIFLAFDVDVLFLFPVATHYVEAPDLVSFIKLLIFIVILFASVIYFWKKGVFTWPKKIKP</sequence>
<feature type="transmembrane region" description="Helical" evidence="8">
    <location>
        <begin position="63"/>
        <end position="84"/>
    </location>
</feature>
<keyword evidence="7" id="KW-0520">NAD</keyword>
<accession>D6ST82</accession>
<feature type="transmembrane region" description="Helical" evidence="8">
    <location>
        <begin position="6"/>
        <end position="33"/>
    </location>
</feature>
<reference evidence="9" key="1">
    <citation type="submission" date="2010-05" db="EMBL/GenBank/DDBJ databases">
        <title>The draft genome of Desulfonatronospira thiodismutans ASO3-1.</title>
        <authorList>
            <consortium name="US DOE Joint Genome Institute (JGI-PGF)"/>
            <person name="Lucas S."/>
            <person name="Copeland A."/>
            <person name="Lapidus A."/>
            <person name="Cheng J.-F."/>
            <person name="Bruce D."/>
            <person name="Goodwin L."/>
            <person name="Pitluck S."/>
            <person name="Chertkov O."/>
            <person name="Brettin T."/>
            <person name="Detter J.C."/>
            <person name="Han C."/>
            <person name="Land M.L."/>
            <person name="Hauser L."/>
            <person name="Kyrpides N."/>
            <person name="Mikhailova N."/>
            <person name="Muyzer G."/>
            <person name="Woyke T."/>
        </authorList>
    </citation>
    <scope>NUCLEOTIDE SEQUENCE [LARGE SCALE GENOMIC DNA]</scope>
    <source>
        <strain evidence="9">ASO3-1</strain>
    </source>
</reference>
<dbReference type="OrthoDB" id="9791970at2"/>
<keyword evidence="7" id="KW-0874">Quinone</keyword>
<dbReference type="Proteomes" id="UP000005496">
    <property type="component" value="Unassembled WGS sequence"/>
</dbReference>
<evidence type="ECO:0000313" key="10">
    <source>
        <dbReference type="Proteomes" id="UP000005496"/>
    </source>
</evidence>
<evidence type="ECO:0000313" key="9">
    <source>
        <dbReference type="EMBL" id="EFI33898.1"/>
    </source>
</evidence>
<dbReference type="PANTHER" id="PTHR11058:SF9">
    <property type="entry name" value="NADH-UBIQUINONE OXIDOREDUCTASE CHAIN 3"/>
    <property type="match status" value="1"/>
</dbReference>
<keyword evidence="5 8" id="KW-1133">Transmembrane helix</keyword>
<evidence type="ECO:0000256" key="8">
    <source>
        <dbReference type="SAM" id="Phobius"/>
    </source>
</evidence>
<feature type="transmembrane region" description="Helical" evidence="8">
    <location>
        <begin position="96"/>
        <end position="114"/>
    </location>
</feature>
<gene>
    <name evidence="9" type="ORF">Dthio_PD1237</name>
</gene>
<name>D6ST82_9BACT</name>
<dbReference type="GO" id="GO:0005886">
    <property type="term" value="C:plasma membrane"/>
    <property type="evidence" value="ECO:0007669"/>
    <property type="project" value="UniProtKB-SubCell"/>
</dbReference>
<dbReference type="Gene3D" id="1.20.58.1610">
    <property type="entry name" value="NADH:ubiquinone/plastoquinone oxidoreductase, chain 3"/>
    <property type="match status" value="1"/>
</dbReference>
<evidence type="ECO:0000256" key="2">
    <source>
        <dbReference type="ARBA" id="ARBA00008472"/>
    </source>
</evidence>
<keyword evidence="3" id="KW-0813">Transport</keyword>
<comment type="similarity">
    <text evidence="2 7">Belongs to the complex I subunit 3 family.</text>
</comment>
<dbReference type="EC" id="7.1.1.-" evidence="7"/>
<dbReference type="AlphaFoldDB" id="D6ST82"/>
<evidence type="ECO:0000256" key="4">
    <source>
        <dbReference type="ARBA" id="ARBA00022692"/>
    </source>
</evidence>
<comment type="function">
    <text evidence="7">NDH-1 shuttles electrons from NADH, via FMN and iron-sulfur (Fe-S) centers, to quinones in the respiratory chain.</text>
</comment>
<keyword evidence="4 7" id="KW-0812">Transmembrane</keyword>
<dbReference type="eggNOG" id="COG0838">
    <property type="taxonomic scope" value="Bacteria"/>
</dbReference>